<feature type="region of interest" description="Disordered" evidence="1">
    <location>
        <begin position="28"/>
        <end position="55"/>
    </location>
</feature>
<sequence>MYVYIHSETNEYGQWLYTVGFYSPDGKWNPESDHSEREEAAKRVNYLNGRNNETI</sequence>
<accession>A0A6M3LRF3</accession>
<proteinExistence type="predicted"/>
<organism evidence="2">
    <name type="scientific">viral metagenome</name>
    <dbReference type="NCBI Taxonomy" id="1070528"/>
    <lineage>
        <taxon>unclassified sequences</taxon>
        <taxon>metagenomes</taxon>
        <taxon>organismal metagenomes</taxon>
    </lineage>
</organism>
<evidence type="ECO:0008006" key="3">
    <source>
        <dbReference type="Google" id="ProtNLM"/>
    </source>
</evidence>
<name>A0A6M3LRF3_9ZZZZ</name>
<feature type="compositionally biased region" description="Basic and acidic residues" evidence="1">
    <location>
        <begin position="28"/>
        <end position="42"/>
    </location>
</feature>
<evidence type="ECO:0000313" key="2">
    <source>
        <dbReference type="EMBL" id="QJA95358.1"/>
    </source>
</evidence>
<dbReference type="AlphaFoldDB" id="A0A6M3LRF3"/>
<dbReference type="EMBL" id="MT143308">
    <property type="protein sequence ID" value="QJA95358.1"/>
    <property type="molecule type" value="Genomic_DNA"/>
</dbReference>
<protein>
    <recommendedName>
        <fullName evidence="3">DUF1508 domain-containing protein</fullName>
    </recommendedName>
</protein>
<reference evidence="2" key="1">
    <citation type="submission" date="2020-03" db="EMBL/GenBank/DDBJ databases">
        <title>The deep terrestrial virosphere.</title>
        <authorList>
            <person name="Holmfeldt K."/>
            <person name="Nilsson E."/>
            <person name="Simone D."/>
            <person name="Lopez-Fernandez M."/>
            <person name="Wu X."/>
            <person name="de Brujin I."/>
            <person name="Lundin D."/>
            <person name="Andersson A."/>
            <person name="Bertilsson S."/>
            <person name="Dopson M."/>
        </authorList>
    </citation>
    <scope>NUCLEOTIDE SEQUENCE</scope>
    <source>
        <strain evidence="2">MM415B05430</strain>
    </source>
</reference>
<gene>
    <name evidence="2" type="ORF">MM415B05430_0003</name>
</gene>
<evidence type="ECO:0000256" key="1">
    <source>
        <dbReference type="SAM" id="MobiDB-lite"/>
    </source>
</evidence>